<evidence type="ECO:0000313" key="3">
    <source>
        <dbReference type="Proteomes" id="UP001596977"/>
    </source>
</evidence>
<feature type="region of interest" description="Disordered" evidence="1">
    <location>
        <begin position="46"/>
        <end position="79"/>
    </location>
</feature>
<accession>A0ABW3H1B3</accession>
<proteinExistence type="predicted"/>
<dbReference type="Proteomes" id="UP001596977">
    <property type="component" value="Unassembled WGS sequence"/>
</dbReference>
<evidence type="ECO:0000256" key="1">
    <source>
        <dbReference type="SAM" id="MobiDB-lite"/>
    </source>
</evidence>
<gene>
    <name evidence="2" type="ORF">ACFQ1E_01155</name>
</gene>
<protein>
    <recommendedName>
        <fullName evidence="4">Autotransporter domain-containing protein</fullName>
    </recommendedName>
</protein>
<feature type="compositionally biased region" description="Low complexity" evidence="1">
    <location>
        <begin position="58"/>
        <end position="68"/>
    </location>
</feature>
<dbReference type="RefSeq" id="WP_264942785.1">
    <property type="nucleotide sequence ID" value="NZ_JAPDRA010000001.1"/>
</dbReference>
<dbReference type="EMBL" id="JBHTJG010000001">
    <property type="protein sequence ID" value="MFD0944939.1"/>
    <property type="molecule type" value="Genomic_DNA"/>
</dbReference>
<evidence type="ECO:0008006" key="4">
    <source>
        <dbReference type="Google" id="ProtNLM"/>
    </source>
</evidence>
<keyword evidence="3" id="KW-1185">Reference proteome</keyword>
<name>A0ABW3H1B3_9SPHN</name>
<reference evidence="3" key="1">
    <citation type="journal article" date="2019" name="Int. J. Syst. Evol. Microbiol.">
        <title>The Global Catalogue of Microorganisms (GCM) 10K type strain sequencing project: providing services to taxonomists for standard genome sequencing and annotation.</title>
        <authorList>
            <consortium name="The Broad Institute Genomics Platform"/>
            <consortium name="The Broad Institute Genome Sequencing Center for Infectious Disease"/>
            <person name="Wu L."/>
            <person name="Ma J."/>
        </authorList>
    </citation>
    <scope>NUCLEOTIDE SEQUENCE [LARGE SCALE GENOMIC DNA]</scope>
    <source>
        <strain evidence="3">CCUG 62982</strain>
    </source>
</reference>
<organism evidence="2 3">
    <name type="scientific">Sphingomonas canadensis</name>
    <dbReference type="NCBI Taxonomy" id="1219257"/>
    <lineage>
        <taxon>Bacteria</taxon>
        <taxon>Pseudomonadati</taxon>
        <taxon>Pseudomonadota</taxon>
        <taxon>Alphaproteobacteria</taxon>
        <taxon>Sphingomonadales</taxon>
        <taxon>Sphingomonadaceae</taxon>
        <taxon>Sphingomonas</taxon>
    </lineage>
</organism>
<evidence type="ECO:0000313" key="2">
    <source>
        <dbReference type="EMBL" id="MFD0944939.1"/>
    </source>
</evidence>
<comment type="caution">
    <text evidence="2">The sequence shown here is derived from an EMBL/GenBank/DDBJ whole genome shotgun (WGS) entry which is preliminary data.</text>
</comment>
<sequence>MTGRGRPLRFVAAVIAGWVGVRILLLWPQAGSLPAAIREFAGLPRPAEAAASPPPSSAPAALRAASLPRPRRATPVPGFAPDPAGMRIAMLNLFSVRGPANPAPPAGLRAATAYWSGTRDPAVATRLVPMDQRWSASGWIALRPAGGTPVAPGEGQLGGSQAGARIAYAIDPVQHIALYGRVTAPLSGRGAELALGGEWQPTPLPLRLTAERRLALDGGPGGTGLGVVGGIDREGLPGGFRLEGYGQAGVVLRDREEPYADGAARATRPVGALGGMRLAVGGGAWGAAQRGAGRLDLGPSATLAVPAAGGSLHIALDWRQRVAGDARPGSGLALTLSGDF</sequence>